<dbReference type="RefSeq" id="WP_260594230.1">
    <property type="nucleotide sequence ID" value="NZ_CP104003.1"/>
</dbReference>
<organism evidence="1 2">
    <name type="scientific">Salinirubellus salinus</name>
    <dbReference type="NCBI Taxonomy" id="1364945"/>
    <lineage>
        <taxon>Archaea</taxon>
        <taxon>Methanobacteriati</taxon>
        <taxon>Methanobacteriota</taxon>
        <taxon>Stenosarchaea group</taxon>
        <taxon>Halobacteria</taxon>
        <taxon>Halobacteriales</taxon>
        <taxon>Natronomonadaceae</taxon>
        <taxon>Salinirubellus</taxon>
    </lineage>
</organism>
<dbReference type="GeneID" id="74941274"/>
<dbReference type="EMBL" id="CP104003">
    <property type="protein sequence ID" value="UWM55178.1"/>
    <property type="molecule type" value="Genomic_DNA"/>
</dbReference>
<evidence type="ECO:0000313" key="1">
    <source>
        <dbReference type="EMBL" id="UWM55178.1"/>
    </source>
</evidence>
<dbReference type="KEGG" id="ssai:N0B31_02590"/>
<keyword evidence="2" id="KW-1185">Reference proteome</keyword>
<accession>A0A9E7R5P5</accession>
<proteinExistence type="predicted"/>
<gene>
    <name evidence="1" type="ORF">N0B31_02590</name>
</gene>
<protein>
    <submittedName>
        <fullName evidence="1">Uncharacterized protein</fullName>
    </submittedName>
</protein>
<dbReference type="AlphaFoldDB" id="A0A9E7R5P5"/>
<reference evidence="1" key="1">
    <citation type="submission" date="2022-09" db="EMBL/GenBank/DDBJ databases">
        <title>Diverse halophilic archaea isolated from saline environments.</title>
        <authorList>
            <person name="Cui H.-L."/>
        </authorList>
    </citation>
    <scope>NUCLEOTIDE SEQUENCE</scope>
    <source>
        <strain evidence="1">ZS-35-S2</strain>
    </source>
</reference>
<dbReference type="Pfam" id="PF23959">
    <property type="entry name" value="DUF7288"/>
    <property type="match status" value="1"/>
</dbReference>
<name>A0A9E7R5P5_9EURY</name>
<dbReference type="InterPro" id="IPR055712">
    <property type="entry name" value="DUF7288"/>
</dbReference>
<dbReference type="Proteomes" id="UP001057580">
    <property type="component" value="Chromosome"/>
</dbReference>
<evidence type="ECO:0000313" key="2">
    <source>
        <dbReference type="Proteomes" id="UP001057580"/>
    </source>
</evidence>
<sequence>MQGGDSSRRARGQAHTLEALAGSLLLVGALVFALQVTAVTPLSASTSSQHIENQQQATAAGVLSAAVEEGTLRDAVLYWNDGSDPQRFHDAVGQRYYVDRAPPNGLGTLLDRAFASRAIVYNVYVHYEEDGRRKPQRMVYRGEPSDNAVSTSVTLTLYDDDVLRNDDGDPTTTSLSSADFYAPDAHAGGVYNVLEVEVVAWRQ</sequence>